<protein>
    <submittedName>
        <fullName evidence="2">Uncharacterized protein</fullName>
    </submittedName>
</protein>
<evidence type="ECO:0000256" key="1">
    <source>
        <dbReference type="SAM" id="MobiDB-lite"/>
    </source>
</evidence>
<accession>A0AAV4WCM0</accession>
<feature type="non-terminal residue" evidence="2">
    <location>
        <position position="1"/>
    </location>
</feature>
<sequence length="117" mass="13328">YNSPVVLDKNDLDPKFSKSNQTSIQSAKSISCKTKRGKDISCSKSEELSSNSNIGQKYCSKLLPKDMELFPTMDIGVEECFLSSPRDMLHRRTNIEAKYVVLFLEDATQLQAIRQRY</sequence>
<dbReference type="AlphaFoldDB" id="A0AAV4WCM0"/>
<dbReference type="EMBL" id="BPLR01016019">
    <property type="protein sequence ID" value="GIY80547.1"/>
    <property type="molecule type" value="Genomic_DNA"/>
</dbReference>
<organism evidence="2 3">
    <name type="scientific">Caerostris extrusa</name>
    <name type="common">Bark spider</name>
    <name type="synonym">Caerostris bankana</name>
    <dbReference type="NCBI Taxonomy" id="172846"/>
    <lineage>
        <taxon>Eukaryota</taxon>
        <taxon>Metazoa</taxon>
        <taxon>Ecdysozoa</taxon>
        <taxon>Arthropoda</taxon>
        <taxon>Chelicerata</taxon>
        <taxon>Arachnida</taxon>
        <taxon>Araneae</taxon>
        <taxon>Araneomorphae</taxon>
        <taxon>Entelegynae</taxon>
        <taxon>Araneoidea</taxon>
        <taxon>Araneidae</taxon>
        <taxon>Caerostris</taxon>
    </lineage>
</organism>
<keyword evidence="3" id="KW-1185">Reference proteome</keyword>
<proteinExistence type="predicted"/>
<dbReference type="Proteomes" id="UP001054945">
    <property type="component" value="Unassembled WGS sequence"/>
</dbReference>
<comment type="caution">
    <text evidence="2">The sequence shown here is derived from an EMBL/GenBank/DDBJ whole genome shotgun (WGS) entry which is preliminary data.</text>
</comment>
<evidence type="ECO:0000313" key="2">
    <source>
        <dbReference type="EMBL" id="GIY80547.1"/>
    </source>
</evidence>
<evidence type="ECO:0000313" key="3">
    <source>
        <dbReference type="Proteomes" id="UP001054945"/>
    </source>
</evidence>
<feature type="region of interest" description="Disordered" evidence="1">
    <location>
        <begin position="1"/>
        <end position="20"/>
    </location>
</feature>
<name>A0AAV4WCM0_CAEEX</name>
<gene>
    <name evidence="2" type="ORF">CEXT_361741</name>
</gene>
<reference evidence="2 3" key="1">
    <citation type="submission" date="2021-06" db="EMBL/GenBank/DDBJ databases">
        <title>Caerostris extrusa draft genome.</title>
        <authorList>
            <person name="Kono N."/>
            <person name="Arakawa K."/>
        </authorList>
    </citation>
    <scope>NUCLEOTIDE SEQUENCE [LARGE SCALE GENOMIC DNA]</scope>
</reference>